<dbReference type="EC" id="4.2.1.75" evidence="3"/>
<dbReference type="VEuPathDB" id="FungiDB:AeMF1_012569"/>
<dbReference type="AlphaFoldDB" id="A0A6G0W6J9"/>
<dbReference type="PANTHER" id="PTHR12390:SF0">
    <property type="entry name" value="UROPORPHYRINOGEN-III SYNTHASE"/>
    <property type="match status" value="1"/>
</dbReference>
<comment type="pathway">
    <text evidence="1">Porphyrin-containing compound metabolism; protoporphyrin-IX biosynthesis; coproporphyrinogen-III from 5-aminolevulinate: step 3/4.</text>
</comment>
<dbReference type="PANTHER" id="PTHR12390">
    <property type="entry name" value="UROPORPHYRINOGEN III SYNTHASE"/>
    <property type="match status" value="1"/>
</dbReference>
<reference evidence="12 13" key="1">
    <citation type="submission" date="2019-07" db="EMBL/GenBank/DDBJ databases">
        <title>Genomics analysis of Aphanomyces spp. identifies a new class of oomycete effector associated with host adaptation.</title>
        <authorList>
            <person name="Gaulin E."/>
        </authorList>
    </citation>
    <scope>NUCLEOTIDE SEQUENCE [LARGE SCALE GENOMIC DNA]</scope>
    <source>
        <strain evidence="12 13">ATCC 201684</strain>
    </source>
</reference>
<dbReference type="Pfam" id="PF02602">
    <property type="entry name" value="HEM4"/>
    <property type="match status" value="1"/>
</dbReference>
<dbReference type="Proteomes" id="UP000481153">
    <property type="component" value="Unassembled WGS sequence"/>
</dbReference>
<feature type="domain" description="Tetrapyrrole biosynthesis uroporphyrinogen III synthase" evidence="11">
    <location>
        <begin position="16"/>
        <end position="168"/>
    </location>
</feature>
<evidence type="ECO:0000259" key="11">
    <source>
        <dbReference type="Pfam" id="PF02602"/>
    </source>
</evidence>
<evidence type="ECO:0000313" key="12">
    <source>
        <dbReference type="EMBL" id="KAF0722854.1"/>
    </source>
</evidence>
<dbReference type="GO" id="GO:0005829">
    <property type="term" value="C:cytosol"/>
    <property type="evidence" value="ECO:0007669"/>
    <property type="project" value="TreeGrafter"/>
</dbReference>
<evidence type="ECO:0000256" key="1">
    <source>
        <dbReference type="ARBA" id="ARBA00004772"/>
    </source>
</evidence>
<comment type="caution">
    <text evidence="12">The sequence shown here is derived from an EMBL/GenBank/DDBJ whole genome shotgun (WGS) entry which is preliminary data.</text>
</comment>
<dbReference type="GO" id="GO:0006782">
    <property type="term" value="P:protoporphyrinogen IX biosynthetic process"/>
    <property type="evidence" value="ECO:0007669"/>
    <property type="project" value="UniProtKB-UniPathway"/>
</dbReference>
<dbReference type="UniPathway" id="UPA00251">
    <property type="reaction ID" value="UER00320"/>
</dbReference>
<dbReference type="Gene3D" id="3.40.50.10090">
    <property type="match status" value="1"/>
</dbReference>
<dbReference type="GO" id="GO:0006780">
    <property type="term" value="P:uroporphyrinogen III biosynthetic process"/>
    <property type="evidence" value="ECO:0007669"/>
    <property type="project" value="InterPro"/>
</dbReference>
<gene>
    <name evidence="12" type="ORF">Ae201684_018085</name>
</gene>
<dbReference type="GO" id="GO:0006785">
    <property type="term" value="P:heme B biosynthetic process"/>
    <property type="evidence" value="ECO:0007669"/>
    <property type="project" value="UniProtKB-ARBA"/>
</dbReference>
<protein>
    <recommendedName>
        <fullName evidence="9">Uroporphyrinogen-III synthase</fullName>
        <ecNumber evidence="3">4.2.1.75</ecNumber>
    </recommendedName>
    <alternativeName>
        <fullName evidence="8">Hydroxymethylbilane hydrolyase [cyclizing]</fullName>
    </alternativeName>
    <alternativeName>
        <fullName evidence="7">Uroporphyrinogen-III cosynthase</fullName>
    </alternativeName>
</protein>
<evidence type="ECO:0000313" key="13">
    <source>
        <dbReference type="Proteomes" id="UP000481153"/>
    </source>
</evidence>
<dbReference type="GO" id="GO:0004852">
    <property type="term" value="F:uroporphyrinogen-III synthase activity"/>
    <property type="evidence" value="ECO:0007669"/>
    <property type="project" value="UniProtKB-EC"/>
</dbReference>
<comment type="similarity">
    <text evidence="2">Belongs to the uroporphyrinogen-III synthase family.</text>
</comment>
<evidence type="ECO:0000256" key="7">
    <source>
        <dbReference type="ARBA" id="ARBA00031702"/>
    </source>
</evidence>
<evidence type="ECO:0000256" key="6">
    <source>
        <dbReference type="ARBA" id="ARBA00023244"/>
    </source>
</evidence>
<evidence type="ECO:0000256" key="4">
    <source>
        <dbReference type="ARBA" id="ARBA00023133"/>
    </source>
</evidence>
<dbReference type="CDD" id="cd06578">
    <property type="entry name" value="HemD"/>
    <property type="match status" value="1"/>
</dbReference>
<dbReference type="SUPFAM" id="SSF69618">
    <property type="entry name" value="HemD-like"/>
    <property type="match status" value="1"/>
</dbReference>
<keyword evidence="13" id="KW-1185">Reference proteome</keyword>
<sequence length="173" mass="19160">MADRPVVLLLKAEDDKYRKPFYERDLEVAFSDVLTFTRENVDALTEALQALDQYVGIIITSPRAASAIVDVVQSLTPDKAQSVLEKLQSMSIYSVGKSTSKPVLEIGLTCIGEDSGSAEVLSEFIEKSGNTTGRMLFLCGNKRMDTLPESFSRRNQPLDELVVYSTKEVDEIT</sequence>
<keyword evidence="4" id="KW-0350">Heme biosynthesis</keyword>
<evidence type="ECO:0000256" key="5">
    <source>
        <dbReference type="ARBA" id="ARBA00023239"/>
    </source>
</evidence>
<keyword evidence="6" id="KW-0627">Porphyrin biosynthesis</keyword>
<evidence type="ECO:0000256" key="8">
    <source>
        <dbReference type="ARBA" id="ARBA00032649"/>
    </source>
</evidence>
<dbReference type="EMBL" id="VJMJ01000320">
    <property type="protein sequence ID" value="KAF0722854.1"/>
    <property type="molecule type" value="Genomic_DNA"/>
</dbReference>
<dbReference type="InterPro" id="IPR036108">
    <property type="entry name" value="4pyrrol_syn_uPrphyn_synt_sf"/>
</dbReference>
<comment type="catalytic activity">
    <reaction evidence="10">
        <text>hydroxymethylbilane = uroporphyrinogen III + H2O</text>
        <dbReference type="Rhea" id="RHEA:18965"/>
        <dbReference type="ChEBI" id="CHEBI:15377"/>
        <dbReference type="ChEBI" id="CHEBI:57308"/>
        <dbReference type="ChEBI" id="CHEBI:57845"/>
        <dbReference type="EC" id="4.2.1.75"/>
    </reaction>
</comment>
<evidence type="ECO:0000256" key="3">
    <source>
        <dbReference type="ARBA" id="ARBA00013109"/>
    </source>
</evidence>
<keyword evidence="5" id="KW-0456">Lyase</keyword>
<proteinExistence type="inferred from homology"/>
<evidence type="ECO:0000256" key="10">
    <source>
        <dbReference type="ARBA" id="ARBA00048617"/>
    </source>
</evidence>
<organism evidence="12 13">
    <name type="scientific">Aphanomyces euteiches</name>
    <dbReference type="NCBI Taxonomy" id="100861"/>
    <lineage>
        <taxon>Eukaryota</taxon>
        <taxon>Sar</taxon>
        <taxon>Stramenopiles</taxon>
        <taxon>Oomycota</taxon>
        <taxon>Saprolegniomycetes</taxon>
        <taxon>Saprolegniales</taxon>
        <taxon>Verrucalvaceae</taxon>
        <taxon>Aphanomyces</taxon>
    </lineage>
</organism>
<dbReference type="FunFam" id="3.40.50.10090:FF:000003">
    <property type="entry name" value="uroporphyrinogen-III synthase"/>
    <property type="match status" value="1"/>
</dbReference>
<accession>A0A6G0W6J9</accession>
<evidence type="ECO:0000256" key="9">
    <source>
        <dbReference type="ARBA" id="ARBA00040167"/>
    </source>
</evidence>
<evidence type="ECO:0000256" key="2">
    <source>
        <dbReference type="ARBA" id="ARBA00008133"/>
    </source>
</evidence>
<dbReference type="InterPro" id="IPR039793">
    <property type="entry name" value="UROS/Hem4"/>
</dbReference>
<name>A0A6G0W6J9_9STRA</name>
<dbReference type="InterPro" id="IPR003754">
    <property type="entry name" value="4pyrrol_synth_uPrphyn_synth"/>
</dbReference>